<keyword evidence="3 4" id="KW-0378">Hydrolase</keyword>
<dbReference type="EC" id="3.1.1.96" evidence="4"/>
<keyword evidence="2 4" id="KW-0820">tRNA-binding</keyword>
<comment type="catalytic activity">
    <reaction evidence="4">
        <text>glycyl-tRNA(Ala) + H2O = tRNA(Ala) + glycine + H(+)</text>
        <dbReference type="Rhea" id="RHEA:53744"/>
        <dbReference type="Rhea" id="RHEA-COMP:9657"/>
        <dbReference type="Rhea" id="RHEA-COMP:13640"/>
        <dbReference type="ChEBI" id="CHEBI:15377"/>
        <dbReference type="ChEBI" id="CHEBI:15378"/>
        <dbReference type="ChEBI" id="CHEBI:57305"/>
        <dbReference type="ChEBI" id="CHEBI:78442"/>
        <dbReference type="ChEBI" id="CHEBI:78522"/>
    </reaction>
</comment>
<comment type="catalytic activity">
    <reaction evidence="4">
        <text>a D-aminoacyl-tRNA + H2O = a tRNA + a D-alpha-amino acid + H(+)</text>
        <dbReference type="Rhea" id="RHEA:13953"/>
        <dbReference type="Rhea" id="RHEA-COMP:10123"/>
        <dbReference type="Rhea" id="RHEA-COMP:10124"/>
        <dbReference type="ChEBI" id="CHEBI:15377"/>
        <dbReference type="ChEBI" id="CHEBI:15378"/>
        <dbReference type="ChEBI" id="CHEBI:59871"/>
        <dbReference type="ChEBI" id="CHEBI:78442"/>
        <dbReference type="ChEBI" id="CHEBI:79333"/>
        <dbReference type="EC" id="3.1.1.96"/>
    </reaction>
</comment>
<dbReference type="AlphaFoldDB" id="R7RQ37"/>
<dbReference type="PANTHER" id="PTHR10472">
    <property type="entry name" value="D-TYROSYL-TRNA TYR DEACYLASE"/>
    <property type="match status" value="1"/>
</dbReference>
<sequence length="160" mass="18134">MYIEIEIRGENMRAVVQRVNRASVEVEGNIVGSIGKGILVLLGVEDADTDDDIKYLAEKVCNLRIFDDADGKMNLSVVDVEGELLVVSQFTLYGDCRKGRRPNYMMAAKPDYAEMMYQKFVEECKKYVNKVETGQFQAYMKVLLENDGPVTLLLDSKKNF</sequence>
<gene>
    <name evidence="4" type="primary">dtd</name>
    <name evidence="5" type="ORF">TCEL_00373</name>
</gene>
<dbReference type="HAMAP" id="MF_00518">
    <property type="entry name" value="Deacylase_Dtd"/>
    <property type="match status" value="1"/>
</dbReference>
<evidence type="ECO:0000313" key="6">
    <source>
        <dbReference type="Proteomes" id="UP000014923"/>
    </source>
</evidence>
<dbReference type="HOGENOM" id="CLU_076901_1_0_9"/>
<dbReference type="PANTHER" id="PTHR10472:SF5">
    <property type="entry name" value="D-AMINOACYL-TRNA DEACYLASE 1"/>
    <property type="match status" value="1"/>
</dbReference>
<proteinExistence type="inferred from homology"/>
<dbReference type="EMBL" id="CAVN010000097">
    <property type="protein sequence ID" value="CDF58327.1"/>
    <property type="molecule type" value="Genomic_DNA"/>
</dbReference>
<comment type="function">
    <text evidence="4">An aminoacyl-tRNA editing enzyme that deacylates mischarged D-aminoacyl-tRNAs. Also deacylates mischarged glycyl-tRNA(Ala), protecting cells against glycine mischarging by AlaRS. Acts via tRNA-based rather than protein-based catalysis; rejects L-amino acids rather than detecting D-amino acids in the active site. By recycling D-aminoacyl-tRNA to D-amino acids and free tRNA molecules, this enzyme counteracts the toxicity associated with the formation of D-aminoacyl-tRNA entities in vivo and helps enforce protein L-homochirality.</text>
</comment>
<dbReference type="GO" id="GO:0106026">
    <property type="term" value="F:Gly-tRNA(Ala) deacylase activity"/>
    <property type="evidence" value="ECO:0007669"/>
    <property type="project" value="UniProtKB-UniRule"/>
</dbReference>
<comment type="subcellular location">
    <subcellularLocation>
        <location evidence="4">Cytoplasm</location>
    </subcellularLocation>
</comment>
<keyword evidence="4" id="KW-0963">Cytoplasm</keyword>
<dbReference type="Pfam" id="PF02580">
    <property type="entry name" value="Tyr_Deacylase"/>
    <property type="match status" value="1"/>
</dbReference>
<comment type="caution">
    <text evidence="5">The sequence shown here is derived from an EMBL/GenBank/DDBJ whole genome shotgun (WGS) entry which is preliminary data.</text>
</comment>
<dbReference type="GO" id="GO:0051500">
    <property type="term" value="F:D-tyrosyl-tRNA(Tyr) deacylase activity"/>
    <property type="evidence" value="ECO:0007669"/>
    <property type="project" value="TreeGrafter"/>
</dbReference>
<accession>R7RQ37</accession>
<comment type="subunit">
    <text evidence="4">Homodimer.</text>
</comment>
<reference evidence="5" key="1">
    <citation type="submission" date="2013-03" db="EMBL/GenBank/DDBJ databases">
        <title>Draft genome sequence of the hydrogen-ethanol-producing anaerobic alkalithermophilic Caloramator celere.</title>
        <authorList>
            <person name="Ciranna A."/>
            <person name="Larjo A."/>
            <person name="Kivisto A."/>
            <person name="Santala V."/>
            <person name="Roos C."/>
            <person name="Karp M."/>
        </authorList>
    </citation>
    <scope>NUCLEOTIDE SEQUENCE [LARGE SCALE GENOMIC DNA]</scope>
    <source>
        <strain evidence="5">DSM 8682</strain>
    </source>
</reference>
<feature type="short sequence motif" description="Gly-cisPro motif, important for rejection of L-amino acids" evidence="4">
    <location>
        <begin position="148"/>
        <end position="149"/>
    </location>
</feature>
<dbReference type="EC" id="3.1.1.-" evidence="4"/>
<dbReference type="FunFam" id="3.50.80.10:FF:000001">
    <property type="entry name" value="D-aminoacyl-tRNA deacylase"/>
    <property type="match status" value="1"/>
</dbReference>
<organism evidence="5 6">
    <name type="scientific">Thermobrachium celere DSM 8682</name>
    <dbReference type="NCBI Taxonomy" id="941824"/>
    <lineage>
        <taxon>Bacteria</taxon>
        <taxon>Bacillati</taxon>
        <taxon>Bacillota</taxon>
        <taxon>Clostridia</taxon>
        <taxon>Eubacteriales</taxon>
        <taxon>Clostridiaceae</taxon>
        <taxon>Thermobrachium</taxon>
    </lineage>
</organism>
<dbReference type="eggNOG" id="COG1490">
    <property type="taxonomic scope" value="Bacteria"/>
</dbReference>
<evidence type="ECO:0000256" key="4">
    <source>
        <dbReference type="HAMAP-Rule" id="MF_00518"/>
    </source>
</evidence>
<dbReference type="Gene3D" id="3.50.80.10">
    <property type="entry name" value="D-tyrosyl-tRNA(Tyr) deacylase"/>
    <property type="match status" value="1"/>
</dbReference>
<dbReference type="SUPFAM" id="SSF69500">
    <property type="entry name" value="DTD-like"/>
    <property type="match status" value="1"/>
</dbReference>
<name>R7RQ37_9CLOT</name>
<comment type="similarity">
    <text evidence="1 4">Belongs to the DTD family.</text>
</comment>
<keyword evidence="6" id="KW-1185">Reference proteome</keyword>
<dbReference type="Proteomes" id="UP000014923">
    <property type="component" value="Unassembled WGS sequence"/>
</dbReference>
<keyword evidence="4" id="KW-0694">RNA-binding</keyword>
<dbReference type="InterPro" id="IPR003732">
    <property type="entry name" value="Daa-tRNA_deacyls_DTD"/>
</dbReference>
<protein>
    <recommendedName>
        <fullName evidence="4">D-aminoacyl-tRNA deacylase</fullName>
        <shortName evidence="4">DTD</shortName>
        <ecNumber evidence="4">3.1.1.96</ecNumber>
    </recommendedName>
    <alternativeName>
        <fullName evidence="4">Gly-tRNA(Ala) deacylase</fullName>
        <ecNumber evidence="4">3.1.1.-</ecNumber>
    </alternativeName>
</protein>
<dbReference type="InterPro" id="IPR023509">
    <property type="entry name" value="DTD-like_sf"/>
</dbReference>
<dbReference type="GO" id="GO:0019478">
    <property type="term" value="P:D-amino acid catabolic process"/>
    <property type="evidence" value="ECO:0007669"/>
    <property type="project" value="UniProtKB-UniRule"/>
</dbReference>
<evidence type="ECO:0000256" key="3">
    <source>
        <dbReference type="ARBA" id="ARBA00022801"/>
    </source>
</evidence>
<dbReference type="CDD" id="cd00563">
    <property type="entry name" value="Dtyr_deacylase"/>
    <property type="match status" value="1"/>
</dbReference>
<dbReference type="NCBIfam" id="TIGR00256">
    <property type="entry name" value="D-aminoacyl-tRNA deacylase"/>
    <property type="match status" value="1"/>
</dbReference>
<dbReference type="GO" id="GO:0043908">
    <property type="term" value="F:Ser(Gly)-tRNA(Ala) hydrolase activity"/>
    <property type="evidence" value="ECO:0007669"/>
    <property type="project" value="UniProtKB-UniRule"/>
</dbReference>
<evidence type="ECO:0000256" key="1">
    <source>
        <dbReference type="ARBA" id="ARBA00009673"/>
    </source>
</evidence>
<comment type="domain">
    <text evidence="4">A Gly-cisPro motif from one monomer fits into the active site of the other monomer to allow specific chiral rejection of L-amino acids.</text>
</comment>
<dbReference type="GO" id="GO:0000049">
    <property type="term" value="F:tRNA binding"/>
    <property type="evidence" value="ECO:0007669"/>
    <property type="project" value="UniProtKB-UniRule"/>
</dbReference>
<evidence type="ECO:0000313" key="5">
    <source>
        <dbReference type="EMBL" id="CDF58327.1"/>
    </source>
</evidence>
<dbReference type="GO" id="GO:0005737">
    <property type="term" value="C:cytoplasm"/>
    <property type="evidence" value="ECO:0007669"/>
    <property type="project" value="UniProtKB-SubCell"/>
</dbReference>
<evidence type="ECO:0000256" key="2">
    <source>
        <dbReference type="ARBA" id="ARBA00022555"/>
    </source>
</evidence>